<dbReference type="Pfam" id="PF00512">
    <property type="entry name" value="HisKA"/>
    <property type="match status" value="1"/>
</dbReference>
<dbReference type="GO" id="GO:0000155">
    <property type="term" value="F:phosphorelay sensor kinase activity"/>
    <property type="evidence" value="ECO:0007669"/>
    <property type="project" value="InterPro"/>
</dbReference>
<evidence type="ECO:0000313" key="4">
    <source>
        <dbReference type="EMBL" id="SVA15999.1"/>
    </source>
</evidence>
<accession>A0A381TJJ7</accession>
<dbReference type="AlphaFoldDB" id="A0A381TJJ7"/>
<dbReference type="PROSITE" id="PS50113">
    <property type="entry name" value="PAC"/>
    <property type="match status" value="1"/>
</dbReference>
<dbReference type="InterPro" id="IPR035965">
    <property type="entry name" value="PAS-like_dom_sf"/>
</dbReference>
<dbReference type="CDD" id="cd00082">
    <property type="entry name" value="HisKA"/>
    <property type="match status" value="1"/>
</dbReference>
<dbReference type="InterPro" id="IPR000700">
    <property type="entry name" value="PAS-assoc_C"/>
</dbReference>
<dbReference type="Gene3D" id="3.30.450.20">
    <property type="entry name" value="PAS domain"/>
    <property type="match status" value="1"/>
</dbReference>
<dbReference type="GO" id="GO:0006355">
    <property type="term" value="P:regulation of DNA-templated transcription"/>
    <property type="evidence" value="ECO:0007669"/>
    <property type="project" value="InterPro"/>
</dbReference>
<protein>
    <recommendedName>
        <fullName evidence="5">PAS domain-containing protein</fullName>
    </recommendedName>
</protein>
<dbReference type="InterPro" id="IPR000014">
    <property type="entry name" value="PAS"/>
</dbReference>
<dbReference type="PANTHER" id="PTHR44757">
    <property type="entry name" value="DIGUANYLATE CYCLASE DGCP"/>
    <property type="match status" value="1"/>
</dbReference>
<feature type="non-terminal residue" evidence="4">
    <location>
        <position position="388"/>
    </location>
</feature>
<dbReference type="PANTHER" id="PTHR44757:SF2">
    <property type="entry name" value="BIOFILM ARCHITECTURE MAINTENANCE PROTEIN MBAA"/>
    <property type="match status" value="1"/>
</dbReference>
<keyword evidence="1" id="KW-0812">Transmembrane</keyword>
<dbReference type="Gene3D" id="1.10.287.130">
    <property type="match status" value="1"/>
</dbReference>
<reference evidence="4" key="1">
    <citation type="submission" date="2018-05" db="EMBL/GenBank/DDBJ databases">
        <authorList>
            <person name="Lanie J.A."/>
            <person name="Ng W.-L."/>
            <person name="Kazmierczak K.M."/>
            <person name="Andrzejewski T.M."/>
            <person name="Davidsen T.M."/>
            <person name="Wayne K.J."/>
            <person name="Tettelin H."/>
            <person name="Glass J.I."/>
            <person name="Rusch D."/>
            <person name="Podicherti R."/>
            <person name="Tsui H.-C.T."/>
            <person name="Winkler M.E."/>
        </authorList>
    </citation>
    <scope>NUCLEOTIDE SEQUENCE</scope>
</reference>
<dbReference type="InterPro" id="IPR003661">
    <property type="entry name" value="HisK_dim/P_dom"/>
</dbReference>
<dbReference type="NCBIfam" id="TIGR00229">
    <property type="entry name" value="sensory_box"/>
    <property type="match status" value="1"/>
</dbReference>
<dbReference type="SUPFAM" id="SSF47384">
    <property type="entry name" value="Homodimeric domain of signal transducing histidine kinase"/>
    <property type="match status" value="1"/>
</dbReference>
<organism evidence="4">
    <name type="scientific">marine metagenome</name>
    <dbReference type="NCBI Taxonomy" id="408172"/>
    <lineage>
        <taxon>unclassified sequences</taxon>
        <taxon>metagenomes</taxon>
        <taxon>ecological metagenomes</taxon>
    </lineage>
</organism>
<dbReference type="Pfam" id="PF00989">
    <property type="entry name" value="PAS"/>
    <property type="match status" value="1"/>
</dbReference>
<evidence type="ECO:0000256" key="1">
    <source>
        <dbReference type="SAM" id="Phobius"/>
    </source>
</evidence>
<evidence type="ECO:0000259" key="3">
    <source>
        <dbReference type="PROSITE" id="PS50113"/>
    </source>
</evidence>
<proteinExistence type="predicted"/>
<dbReference type="InterPro" id="IPR013767">
    <property type="entry name" value="PAS_fold"/>
</dbReference>
<gene>
    <name evidence="4" type="ORF">METZ01_LOCUS68853</name>
</gene>
<keyword evidence="1" id="KW-0472">Membrane</keyword>
<feature type="non-terminal residue" evidence="4">
    <location>
        <position position="1"/>
    </location>
</feature>
<dbReference type="InterPro" id="IPR036097">
    <property type="entry name" value="HisK_dim/P_sf"/>
</dbReference>
<dbReference type="SUPFAM" id="SSF55785">
    <property type="entry name" value="PYP-like sensor domain (PAS domain)"/>
    <property type="match status" value="1"/>
</dbReference>
<feature type="domain" description="PAC" evidence="3">
    <location>
        <begin position="293"/>
        <end position="344"/>
    </location>
</feature>
<feature type="transmembrane region" description="Helical" evidence="1">
    <location>
        <begin position="173"/>
        <end position="197"/>
    </location>
</feature>
<evidence type="ECO:0008006" key="5">
    <source>
        <dbReference type="Google" id="ProtNLM"/>
    </source>
</evidence>
<dbReference type="EMBL" id="UINC01004666">
    <property type="protein sequence ID" value="SVA15999.1"/>
    <property type="molecule type" value="Genomic_DNA"/>
</dbReference>
<dbReference type="InterPro" id="IPR052155">
    <property type="entry name" value="Biofilm_reg_signaling"/>
</dbReference>
<evidence type="ECO:0000259" key="2">
    <source>
        <dbReference type="PROSITE" id="PS50112"/>
    </source>
</evidence>
<feature type="domain" description="PAS" evidence="2">
    <location>
        <begin position="214"/>
        <end position="266"/>
    </location>
</feature>
<dbReference type="CDD" id="cd00130">
    <property type="entry name" value="PAS"/>
    <property type="match status" value="1"/>
</dbReference>
<dbReference type="PROSITE" id="PS50112">
    <property type="entry name" value="PAS"/>
    <property type="match status" value="1"/>
</dbReference>
<dbReference type="SMART" id="SM00091">
    <property type="entry name" value="PAS"/>
    <property type="match status" value="1"/>
</dbReference>
<name>A0A381TJJ7_9ZZZZ</name>
<sequence length="388" mass="42913">MVALGVSFLALLALALVPAFLEQQEDALERELAVFSLARPMFQEIQNAHLREMNLVERYVNSGDSSLITRYTDLVPQGARLLDSLGVVVSGMAPSYSVELNQVERGARDWRTLHSLLMEGPLSTDPAAFRENLEADRARYDSVRVSVRAFGDLLIRDAALAQARLEQRRTWQFWARFGTVGLTILGAISLVSVGLSLQNLAWRETRRRLETVTVRRDMRSILKGTADGLIGVDQDGHCTFLNEAGSTLLGYSSSELRGQAVHSRIHHTRADGGEHSERDCPVHIALSSGKTVRVPDDVLWRKDGTSFPVQLIISPMKDARNVRGVVLTFTDMTEIREAEAALRDAVRARDEVLAVVSHDLRNPVGTIAAAAELLGDVPLPPERQEEHL</sequence>
<keyword evidence="1" id="KW-1133">Transmembrane helix</keyword>